<evidence type="ECO:0000259" key="3">
    <source>
        <dbReference type="PROSITE" id="PS51272"/>
    </source>
</evidence>
<dbReference type="Pfam" id="PF00395">
    <property type="entry name" value="SLH"/>
    <property type="match status" value="1"/>
</dbReference>
<gene>
    <name evidence="4" type="ORF">CSTERTH_00725</name>
</gene>
<reference evidence="4 5" key="1">
    <citation type="submission" date="2016-02" db="EMBL/GenBank/DDBJ databases">
        <title>Comparison of Clostridium stercorarium subspecies using comparative genomics and transcriptomics.</title>
        <authorList>
            <person name="Schellenberg J."/>
            <person name="Thallinger G."/>
            <person name="Levin D.B."/>
            <person name="Zhang X."/>
            <person name="Alvare G."/>
            <person name="Fristensky B."/>
            <person name="Sparling R."/>
        </authorList>
    </citation>
    <scope>NUCLEOTIDE SEQUENCE [LARGE SCALE GENOMIC DNA]</scope>
    <source>
        <strain evidence="4 5">DSM 2910</strain>
    </source>
</reference>
<accession>A0A1B1YA64</accession>
<keyword evidence="2" id="KW-0677">Repeat</keyword>
<protein>
    <submittedName>
        <fullName evidence="4">S-layer protein</fullName>
    </submittedName>
</protein>
<dbReference type="AlphaFoldDB" id="A0A1B1YA64"/>
<name>A0A1B1YA64_THEST</name>
<evidence type="ECO:0000313" key="4">
    <source>
        <dbReference type="EMBL" id="ANW97657.1"/>
    </source>
</evidence>
<dbReference type="Proteomes" id="UP000092971">
    <property type="component" value="Chromosome"/>
</dbReference>
<dbReference type="RefSeq" id="WP_015357882.1">
    <property type="nucleotide sequence ID" value="NZ_CP014672.1"/>
</dbReference>
<feature type="domain" description="SLH" evidence="3">
    <location>
        <begin position="87"/>
        <end position="150"/>
    </location>
</feature>
<dbReference type="InterPro" id="IPR001119">
    <property type="entry name" value="SLH_dom"/>
</dbReference>
<sequence>MKRRSVPVTFLIVTLLFTFSFSSFAIPANVSLLEKADFLSTLKILEGSNGDYLLNEKLSRAEAATFAVRILGQNLHVLLNDDSYRKASAVFPDVNPNHWYAPYVGYCAQAGILSGDTSGNYKPNDYITEKSFLKIILSILGYEINTDYTWNNIYKKAFEVGLVTDLSYISKEDDNTDFRRSGAVNIMYNALMLKEKKTGKELFYKLIDAEVITRAEAIKLGLIEDAVETDIEEIVVFDQQTVSIIFNEPIKDFDSILIYKSTDEDQELDYDIEDFEKNYITLKTKKQGPGVEYTIEIRGVEDTDGNVKEVLYGAFIGASPDEVESNFFRINKIEPVNEKSIKVYFTHPVNLNSENSIYYTIYDDDDDKFAEGSKDQLLVRTVVSENNCVLLTLKTGSFTADNVYTLVISGDMTSAYGVRLNDGKNDEMTFKAVGGESDYFRLEEVFAYDRETLLLSFNKEVNPFLAQQIYNFYLTDENNKPIKIEHISIESQGANTGKVLYLNIEGKFVKNAKYYITINNLNDITRQEYITEMTYSFEADYGSTDDFDIQDIDAIDRQTIEVYFTNIPDADSAEDESNYYVRPKKGTGKIYPVRALYEPSIHPYRVVLFFNDGDLSANREYELNVSYKFKDYLGNELGENIYDYFKASSVAKTAPSIVGAVPISTDAVKLDFDKEIAFNQNNLSPANYTLEYSYNNMTIKKVPLSVLYVNARTLVLKFDRLEYDITYTLKFTSIVDYTGASYKVTGEGKNFVEFRLEEEE</sequence>
<keyword evidence="1" id="KW-0732">Signal</keyword>
<proteinExistence type="predicted"/>
<dbReference type="EMBL" id="CP014672">
    <property type="protein sequence ID" value="ANW97657.1"/>
    <property type="molecule type" value="Genomic_DNA"/>
</dbReference>
<organism evidence="4 5">
    <name type="scientific">Thermoclostridium stercorarium subsp. thermolacticum DSM 2910</name>
    <dbReference type="NCBI Taxonomy" id="1121336"/>
    <lineage>
        <taxon>Bacteria</taxon>
        <taxon>Bacillati</taxon>
        <taxon>Bacillota</taxon>
        <taxon>Clostridia</taxon>
        <taxon>Eubacteriales</taxon>
        <taxon>Oscillospiraceae</taxon>
        <taxon>Thermoclostridium</taxon>
    </lineage>
</organism>
<dbReference type="Gene3D" id="2.60.40.1220">
    <property type="match status" value="3"/>
</dbReference>
<evidence type="ECO:0000313" key="5">
    <source>
        <dbReference type="Proteomes" id="UP000092971"/>
    </source>
</evidence>
<dbReference type="InterPro" id="IPR014755">
    <property type="entry name" value="Cu-Rt/internalin_Ig-like"/>
</dbReference>
<evidence type="ECO:0000256" key="1">
    <source>
        <dbReference type="ARBA" id="ARBA00022729"/>
    </source>
</evidence>
<dbReference type="OrthoDB" id="1699243at2"/>
<dbReference type="PROSITE" id="PS51272">
    <property type="entry name" value="SLH"/>
    <property type="match status" value="1"/>
</dbReference>
<evidence type="ECO:0000256" key="2">
    <source>
        <dbReference type="ARBA" id="ARBA00022737"/>
    </source>
</evidence>